<protein>
    <submittedName>
        <fullName evidence="1">Uncharacterized protein</fullName>
    </submittedName>
</protein>
<keyword evidence="2" id="KW-1185">Reference proteome</keyword>
<gene>
    <name evidence="1" type="ORF">E1301_Tti015663</name>
</gene>
<name>A0A5A9PPC8_9TELE</name>
<evidence type="ECO:0000313" key="2">
    <source>
        <dbReference type="Proteomes" id="UP000324632"/>
    </source>
</evidence>
<accession>A0A5A9PPC8</accession>
<dbReference type="AlphaFoldDB" id="A0A5A9PPC8"/>
<dbReference type="Proteomes" id="UP000324632">
    <property type="component" value="Chromosome 3"/>
</dbReference>
<comment type="caution">
    <text evidence="1">The sequence shown here is derived from an EMBL/GenBank/DDBJ whole genome shotgun (WGS) entry which is preliminary data.</text>
</comment>
<organism evidence="1 2">
    <name type="scientific">Triplophysa tibetana</name>
    <dbReference type="NCBI Taxonomy" id="1572043"/>
    <lineage>
        <taxon>Eukaryota</taxon>
        <taxon>Metazoa</taxon>
        <taxon>Chordata</taxon>
        <taxon>Craniata</taxon>
        <taxon>Vertebrata</taxon>
        <taxon>Euteleostomi</taxon>
        <taxon>Actinopterygii</taxon>
        <taxon>Neopterygii</taxon>
        <taxon>Teleostei</taxon>
        <taxon>Ostariophysi</taxon>
        <taxon>Cypriniformes</taxon>
        <taxon>Nemacheilidae</taxon>
        <taxon>Triplophysa</taxon>
    </lineage>
</organism>
<evidence type="ECO:0000313" key="1">
    <source>
        <dbReference type="EMBL" id="KAA0722991.1"/>
    </source>
</evidence>
<reference evidence="1 2" key="1">
    <citation type="journal article" date="2019" name="Mol. Ecol. Resour.">
        <title>Chromosome-level genome assembly of Triplophysa tibetana, a fish adapted to the harsh high-altitude environment of the Tibetan Plateau.</title>
        <authorList>
            <person name="Yang X."/>
            <person name="Liu H."/>
            <person name="Ma Z."/>
            <person name="Zou Y."/>
            <person name="Zou M."/>
            <person name="Mao Y."/>
            <person name="Li X."/>
            <person name="Wang H."/>
            <person name="Chen T."/>
            <person name="Wang W."/>
            <person name="Yang R."/>
        </authorList>
    </citation>
    <scope>NUCLEOTIDE SEQUENCE [LARGE SCALE GENOMIC DNA]</scope>
    <source>
        <strain evidence="1">TTIB1903HZAU</strain>
        <tissue evidence="1">Muscle</tissue>
    </source>
</reference>
<sequence>MVAGLPIGYSIFRLQLSQYVIHKLYFGEVVDSSYWTRRELRGRHIGRGRELREGHLGGCRELRGGHLGSKMATRPEPVCKMATSEENARKMVQGRTHLVCVS</sequence>
<proteinExistence type="predicted"/>
<dbReference type="EMBL" id="SOYY01000003">
    <property type="protein sequence ID" value="KAA0722991.1"/>
    <property type="molecule type" value="Genomic_DNA"/>
</dbReference>